<dbReference type="Proteomes" id="UP001153332">
    <property type="component" value="Unassembled WGS sequence"/>
</dbReference>
<proteinExistence type="predicted"/>
<sequence length="97" mass="10508">MIPTPLHPDAGIALLFPLTSVFVDPWTPLLPIRGTWVPRRGVLVAHPPWDDVEPSILWPKMASTEQSDLASGLAWITIGPNADIAKTYAAKKSLTNG</sequence>
<keyword evidence="2" id="KW-1185">Reference proteome</keyword>
<accession>A0ACC2JDL7</accession>
<protein>
    <submittedName>
        <fullName evidence="1">Uncharacterized protein</fullName>
    </submittedName>
</protein>
<organism evidence="1 2">
    <name type="scientific">Lasiodiplodia mahajangana</name>
    <dbReference type="NCBI Taxonomy" id="1108764"/>
    <lineage>
        <taxon>Eukaryota</taxon>
        <taxon>Fungi</taxon>
        <taxon>Dikarya</taxon>
        <taxon>Ascomycota</taxon>
        <taxon>Pezizomycotina</taxon>
        <taxon>Dothideomycetes</taxon>
        <taxon>Dothideomycetes incertae sedis</taxon>
        <taxon>Botryosphaeriales</taxon>
        <taxon>Botryosphaeriaceae</taxon>
        <taxon>Lasiodiplodia</taxon>
    </lineage>
</organism>
<gene>
    <name evidence="1" type="ORF">O1611_g8170</name>
</gene>
<dbReference type="EMBL" id="JAPUUL010002344">
    <property type="protein sequence ID" value="KAJ8125469.1"/>
    <property type="molecule type" value="Genomic_DNA"/>
</dbReference>
<comment type="caution">
    <text evidence="1">The sequence shown here is derived from an EMBL/GenBank/DDBJ whole genome shotgun (WGS) entry which is preliminary data.</text>
</comment>
<evidence type="ECO:0000313" key="1">
    <source>
        <dbReference type="EMBL" id="KAJ8125469.1"/>
    </source>
</evidence>
<reference evidence="1" key="1">
    <citation type="submission" date="2022-12" db="EMBL/GenBank/DDBJ databases">
        <title>Genome Sequence of Lasiodiplodia mahajangana.</title>
        <authorList>
            <person name="Buettner E."/>
        </authorList>
    </citation>
    <scope>NUCLEOTIDE SEQUENCE</scope>
    <source>
        <strain evidence="1">VT137</strain>
    </source>
</reference>
<name>A0ACC2JDL7_9PEZI</name>
<evidence type="ECO:0000313" key="2">
    <source>
        <dbReference type="Proteomes" id="UP001153332"/>
    </source>
</evidence>